<gene>
    <name evidence="1" type="ORF">CDAR_238831</name>
</gene>
<name>A0AAV4PSF8_9ARAC</name>
<protein>
    <recommendedName>
        <fullName evidence="3">RNase H type-1 domain-containing protein</fullName>
    </recommendedName>
</protein>
<sequence>MRKTQIMDPPGSGQLRAGIWGGQGHLHNTPFKTAALFKTGFLQEVLKLKDSYNLNFKLENLPTILCSPLDCRIFNVVTDLVPAVRELDISCDVLRSISYATINELYPESEWLRIYADGSRMEQRMNADTGIFCGLSVYVPVGRFASAYDGEVEALRIALTQL</sequence>
<comment type="caution">
    <text evidence="1">The sequence shown here is derived from an EMBL/GenBank/DDBJ whole genome shotgun (WGS) entry which is preliminary data.</text>
</comment>
<reference evidence="1 2" key="1">
    <citation type="submission" date="2021-06" db="EMBL/GenBank/DDBJ databases">
        <title>Caerostris darwini draft genome.</title>
        <authorList>
            <person name="Kono N."/>
            <person name="Arakawa K."/>
        </authorList>
    </citation>
    <scope>NUCLEOTIDE SEQUENCE [LARGE SCALE GENOMIC DNA]</scope>
</reference>
<keyword evidence="2" id="KW-1185">Reference proteome</keyword>
<dbReference type="Proteomes" id="UP001054837">
    <property type="component" value="Unassembled WGS sequence"/>
</dbReference>
<proteinExistence type="predicted"/>
<organism evidence="1 2">
    <name type="scientific">Caerostris darwini</name>
    <dbReference type="NCBI Taxonomy" id="1538125"/>
    <lineage>
        <taxon>Eukaryota</taxon>
        <taxon>Metazoa</taxon>
        <taxon>Ecdysozoa</taxon>
        <taxon>Arthropoda</taxon>
        <taxon>Chelicerata</taxon>
        <taxon>Arachnida</taxon>
        <taxon>Araneae</taxon>
        <taxon>Araneomorphae</taxon>
        <taxon>Entelegynae</taxon>
        <taxon>Araneoidea</taxon>
        <taxon>Araneidae</taxon>
        <taxon>Caerostris</taxon>
    </lineage>
</organism>
<accession>A0AAV4PSF8</accession>
<dbReference type="EMBL" id="BPLQ01003353">
    <property type="protein sequence ID" value="GIX99880.1"/>
    <property type="molecule type" value="Genomic_DNA"/>
</dbReference>
<evidence type="ECO:0000313" key="1">
    <source>
        <dbReference type="EMBL" id="GIX99880.1"/>
    </source>
</evidence>
<evidence type="ECO:0008006" key="3">
    <source>
        <dbReference type="Google" id="ProtNLM"/>
    </source>
</evidence>
<dbReference type="AlphaFoldDB" id="A0AAV4PSF8"/>
<evidence type="ECO:0000313" key="2">
    <source>
        <dbReference type="Proteomes" id="UP001054837"/>
    </source>
</evidence>